<dbReference type="InterPro" id="IPR016169">
    <property type="entry name" value="FAD-bd_PCMH_sub2"/>
</dbReference>
<dbReference type="InterPro" id="IPR036318">
    <property type="entry name" value="FAD-bd_PCMH-like_sf"/>
</dbReference>
<feature type="domain" description="FAD-binding PCMH-type" evidence="5">
    <location>
        <begin position="38"/>
        <end position="218"/>
    </location>
</feature>
<protein>
    <recommendedName>
        <fullName evidence="5">FAD-binding PCMH-type domain-containing protein</fullName>
    </recommendedName>
</protein>
<dbReference type="eggNOG" id="KOG1231">
    <property type="taxonomic scope" value="Eukaryota"/>
</dbReference>
<reference evidence="6 7" key="1">
    <citation type="submission" date="2015-12" db="EMBL/GenBank/DDBJ databases">
        <title>Draft genome sequence of Moniliophthora roreri, the causal agent of frosty pod rot of cacao.</title>
        <authorList>
            <person name="Aime M.C."/>
            <person name="Diaz-Valderrama J.R."/>
            <person name="Kijpornyongpan T."/>
            <person name="Phillips-Mora W."/>
        </authorList>
    </citation>
    <scope>NUCLEOTIDE SEQUENCE [LARGE SCALE GENOMIC DNA]</scope>
    <source>
        <strain evidence="6 7">MCA 2952</strain>
    </source>
</reference>
<evidence type="ECO:0000256" key="4">
    <source>
        <dbReference type="ARBA" id="ARBA00023002"/>
    </source>
</evidence>
<gene>
    <name evidence="6" type="ORF">WG66_6337</name>
</gene>
<evidence type="ECO:0000256" key="2">
    <source>
        <dbReference type="ARBA" id="ARBA00022630"/>
    </source>
</evidence>
<dbReference type="InterPro" id="IPR016166">
    <property type="entry name" value="FAD-bd_PCMH"/>
</dbReference>
<accession>A0A0W0FXP9</accession>
<evidence type="ECO:0000313" key="7">
    <source>
        <dbReference type="Proteomes" id="UP000054988"/>
    </source>
</evidence>
<evidence type="ECO:0000256" key="3">
    <source>
        <dbReference type="ARBA" id="ARBA00022827"/>
    </source>
</evidence>
<evidence type="ECO:0000313" key="6">
    <source>
        <dbReference type="EMBL" id="KTB41078.1"/>
    </source>
</evidence>
<comment type="similarity">
    <text evidence="1">Belongs to the oxygen-dependent FAD-linked oxidoreductase family.</text>
</comment>
<dbReference type="GO" id="GO:0071949">
    <property type="term" value="F:FAD binding"/>
    <property type="evidence" value="ECO:0007669"/>
    <property type="project" value="InterPro"/>
</dbReference>
<dbReference type="Gene3D" id="3.40.462.20">
    <property type="match status" value="1"/>
</dbReference>
<dbReference type="Gene3D" id="3.30.465.10">
    <property type="match status" value="1"/>
</dbReference>
<dbReference type="Pfam" id="PF01565">
    <property type="entry name" value="FAD_binding_4"/>
    <property type="match status" value="1"/>
</dbReference>
<dbReference type="PANTHER" id="PTHR42973:SF13">
    <property type="entry name" value="FAD-BINDING PCMH-TYPE DOMAIN-CONTAINING PROTEIN"/>
    <property type="match status" value="1"/>
</dbReference>
<dbReference type="InterPro" id="IPR050416">
    <property type="entry name" value="FAD-linked_Oxidoreductase"/>
</dbReference>
<dbReference type="InterPro" id="IPR012951">
    <property type="entry name" value="BBE"/>
</dbReference>
<keyword evidence="4" id="KW-0560">Oxidoreductase</keyword>
<evidence type="ECO:0000259" key="5">
    <source>
        <dbReference type="PROSITE" id="PS51387"/>
    </source>
</evidence>
<dbReference type="PROSITE" id="PS51387">
    <property type="entry name" value="FAD_PCMH"/>
    <property type="match status" value="1"/>
</dbReference>
<dbReference type="Pfam" id="PF08031">
    <property type="entry name" value="BBE"/>
    <property type="match status" value="1"/>
</dbReference>
<dbReference type="InterPro" id="IPR006094">
    <property type="entry name" value="Oxid_FAD_bind_N"/>
</dbReference>
<sequence>MNFPIFSEFFDLFEAKQTSDNLFRNDCIVNTEGPHFVTLGKAVAALAEPSAMEQCALLNAVSHTKLTIKVIGSTRSPFAVKCGGHTGNGGWSSTTGVHISLYRFSGVTYDASTQTAAFGSGLVWDDVYAGLAPYNVSVAGGRVSGVGVGGFALGGGYSWYTNQHGMTIDNIIAYDLVKPDGSFAHVTEESDPELFFALKGGGNNFGIVTRFVMKAFPVGEVWGGVMVSMGKDAMRDLAAATSKFAAQVTDPKAAIITTFGYLLAQPVVTTLLFYDGPTPPDGIFNDFLAVSAMERDIKTRDFLSLVLASPANATAGTRGTFDTLSFQEITPGILDAIMKEAEHWGKELLSKSGVFMAYAVEPFLENILTKGTYTTAYPASRSMRFLPSDVYFTWTLESWDDDLKAAIKKTTANLVDAAVADGQAGVATAPLYSNYAISDVPLERLYGDNLDKLSAIRARVDPSNVMGLTGGFRF</sequence>
<dbReference type="Proteomes" id="UP000054988">
    <property type="component" value="Unassembled WGS sequence"/>
</dbReference>
<dbReference type="AlphaFoldDB" id="A0A0W0FXP9"/>
<name>A0A0W0FXP9_MONRR</name>
<dbReference type="EMBL" id="LATX01001515">
    <property type="protein sequence ID" value="KTB41078.1"/>
    <property type="molecule type" value="Genomic_DNA"/>
</dbReference>
<evidence type="ECO:0000256" key="1">
    <source>
        <dbReference type="ARBA" id="ARBA00005466"/>
    </source>
</evidence>
<dbReference type="GO" id="GO:0016491">
    <property type="term" value="F:oxidoreductase activity"/>
    <property type="evidence" value="ECO:0007669"/>
    <property type="project" value="UniProtKB-KW"/>
</dbReference>
<organism evidence="6 7">
    <name type="scientific">Moniliophthora roreri</name>
    <name type="common">Frosty pod rot fungus</name>
    <name type="synonym">Monilia roreri</name>
    <dbReference type="NCBI Taxonomy" id="221103"/>
    <lineage>
        <taxon>Eukaryota</taxon>
        <taxon>Fungi</taxon>
        <taxon>Dikarya</taxon>
        <taxon>Basidiomycota</taxon>
        <taxon>Agaricomycotina</taxon>
        <taxon>Agaricomycetes</taxon>
        <taxon>Agaricomycetidae</taxon>
        <taxon>Agaricales</taxon>
        <taxon>Marasmiineae</taxon>
        <taxon>Marasmiaceae</taxon>
        <taxon>Moniliophthora</taxon>
    </lineage>
</organism>
<keyword evidence="3" id="KW-0274">FAD</keyword>
<proteinExistence type="inferred from homology"/>
<keyword evidence="2" id="KW-0285">Flavoprotein</keyword>
<dbReference type="PANTHER" id="PTHR42973">
    <property type="entry name" value="BINDING OXIDOREDUCTASE, PUTATIVE (AFU_ORTHOLOGUE AFUA_1G17690)-RELATED"/>
    <property type="match status" value="1"/>
</dbReference>
<dbReference type="SUPFAM" id="SSF56176">
    <property type="entry name" value="FAD-binding/transporter-associated domain-like"/>
    <property type="match status" value="1"/>
</dbReference>
<comment type="caution">
    <text evidence="6">The sequence shown here is derived from an EMBL/GenBank/DDBJ whole genome shotgun (WGS) entry which is preliminary data.</text>
</comment>